<comment type="caution">
    <text evidence="3">The sequence shown here is derived from an EMBL/GenBank/DDBJ whole genome shotgun (WGS) entry which is preliminary data.</text>
</comment>
<feature type="transmembrane region" description="Helical" evidence="1">
    <location>
        <begin position="68"/>
        <end position="89"/>
    </location>
</feature>
<dbReference type="SUPFAM" id="SSF103481">
    <property type="entry name" value="Multidrug resistance efflux transporter EmrE"/>
    <property type="match status" value="2"/>
</dbReference>
<dbReference type="EMBL" id="SJZB01000040">
    <property type="protein sequence ID" value="TCJ13183.1"/>
    <property type="molecule type" value="Genomic_DNA"/>
</dbReference>
<evidence type="ECO:0000256" key="1">
    <source>
        <dbReference type="SAM" id="Phobius"/>
    </source>
</evidence>
<evidence type="ECO:0000259" key="2">
    <source>
        <dbReference type="Pfam" id="PF00892"/>
    </source>
</evidence>
<dbReference type="OrthoDB" id="5295396at2"/>
<accession>A0A4R1B954</accession>
<protein>
    <submittedName>
        <fullName evidence="3">DMT family transporter</fullName>
    </submittedName>
</protein>
<feature type="domain" description="EamA" evidence="2">
    <location>
        <begin position="152"/>
        <end position="281"/>
    </location>
</feature>
<dbReference type="Proteomes" id="UP000295443">
    <property type="component" value="Unassembled WGS sequence"/>
</dbReference>
<proteinExistence type="predicted"/>
<organism evidence="3 4">
    <name type="scientific">Parasulfuritortus cantonensis</name>
    <dbReference type="NCBI Taxonomy" id="2528202"/>
    <lineage>
        <taxon>Bacteria</taxon>
        <taxon>Pseudomonadati</taxon>
        <taxon>Pseudomonadota</taxon>
        <taxon>Betaproteobacteria</taxon>
        <taxon>Nitrosomonadales</taxon>
        <taxon>Thiobacillaceae</taxon>
        <taxon>Parasulfuritortus</taxon>
    </lineage>
</organism>
<evidence type="ECO:0000313" key="4">
    <source>
        <dbReference type="Proteomes" id="UP000295443"/>
    </source>
</evidence>
<keyword evidence="1" id="KW-1133">Transmembrane helix</keyword>
<feature type="transmembrane region" description="Helical" evidence="1">
    <location>
        <begin position="150"/>
        <end position="169"/>
    </location>
</feature>
<dbReference type="InterPro" id="IPR037185">
    <property type="entry name" value="EmrE-like"/>
</dbReference>
<name>A0A4R1B954_9PROT</name>
<dbReference type="PANTHER" id="PTHR22911">
    <property type="entry name" value="ACYL-MALONYL CONDENSING ENZYME-RELATED"/>
    <property type="match status" value="1"/>
</dbReference>
<dbReference type="GO" id="GO:0016020">
    <property type="term" value="C:membrane"/>
    <property type="evidence" value="ECO:0007669"/>
    <property type="project" value="InterPro"/>
</dbReference>
<dbReference type="RefSeq" id="WP_131447364.1">
    <property type="nucleotide sequence ID" value="NZ_SJZB01000040.1"/>
</dbReference>
<feature type="transmembrane region" description="Helical" evidence="1">
    <location>
        <begin position="7"/>
        <end position="28"/>
    </location>
</feature>
<evidence type="ECO:0000313" key="3">
    <source>
        <dbReference type="EMBL" id="TCJ13183.1"/>
    </source>
</evidence>
<feature type="transmembrane region" description="Helical" evidence="1">
    <location>
        <begin position="121"/>
        <end position="138"/>
    </location>
</feature>
<dbReference type="Pfam" id="PF00892">
    <property type="entry name" value="EamA"/>
    <property type="match status" value="2"/>
</dbReference>
<keyword evidence="1" id="KW-0472">Membrane</keyword>
<keyword evidence="1" id="KW-0812">Transmembrane</keyword>
<feature type="transmembrane region" description="Helical" evidence="1">
    <location>
        <begin position="209"/>
        <end position="229"/>
    </location>
</feature>
<feature type="transmembrane region" description="Helical" evidence="1">
    <location>
        <begin position="34"/>
        <end position="56"/>
    </location>
</feature>
<keyword evidence="4" id="KW-1185">Reference proteome</keyword>
<dbReference type="AlphaFoldDB" id="A0A4R1B954"/>
<feature type="transmembrane region" description="Helical" evidence="1">
    <location>
        <begin position="95"/>
        <end position="114"/>
    </location>
</feature>
<feature type="domain" description="EamA" evidence="2">
    <location>
        <begin position="11"/>
        <end position="137"/>
    </location>
</feature>
<feature type="transmembrane region" description="Helical" evidence="1">
    <location>
        <begin position="241"/>
        <end position="260"/>
    </location>
</feature>
<gene>
    <name evidence="3" type="ORF">EZJ19_10560</name>
</gene>
<sequence>MFIVPRPLLAPLALVVAATLWGVVWYPYRLLEAAGLSGQLATLLTYVVALLVMLAIYRPGRSGGHRGLLLVVSLTAGWTNLAYVLAVIGGEIMRVLLLFYLAPLWTVLFARLLLGERAGAWGALVIAMALAGAVVMLHNPADPWPLPASAAEWLGLSAGVTYALSNVLSRRLKQVSTARRSVWIFAGVLAITAWPAAGEAVPVLAGLGAGGYGLLLLTGLALVLATLCAQYGLAHTPANRAIVILLSELLAAAVSSWYWAGEVMTPREWLGGGLIVAASLLSGKLERGENHA</sequence>
<feature type="transmembrane region" description="Helical" evidence="1">
    <location>
        <begin position="181"/>
        <end position="197"/>
    </location>
</feature>
<reference evidence="3 4" key="1">
    <citation type="submission" date="2019-03" db="EMBL/GenBank/DDBJ databases">
        <title>Genome sequence of Thiobacillaceae bacterium LSR1, a sulfur-oxidizing bacterium isolated from freshwater sediment.</title>
        <authorList>
            <person name="Li S."/>
        </authorList>
    </citation>
    <scope>NUCLEOTIDE SEQUENCE [LARGE SCALE GENOMIC DNA]</scope>
    <source>
        <strain evidence="3 4">LSR1</strain>
    </source>
</reference>
<dbReference type="InterPro" id="IPR000620">
    <property type="entry name" value="EamA_dom"/>
</dbReference>